<dbReference type="SUPFAM" id="SSF51182">
    <property type="entry name" value="RmlC-like cupins"/>
    <property type="match status" value="1"/>
</dbReference>
<evidence type="ECO:0000259" key="2">
    <source>
        <dbReference type="Pfam" id="PF07883"/>
    </source>
</evidence>
<dbReference type="Proteomes" id="UP000253934">
    <property type="component" value="Unassembled WGS sequence"/>
</dbReference>
<sequence>MFYYKLNNGITIYKWSQKEEPTESLMQQKLESLGFISYGVQTCSPWFERSMHAHDYEEIRAALSGCITFHFENLPITLEAGDILIIPPGIPHQVYVHNSKPFTAIKGSHSGERKVTEHGDGKGSLEYLQQNGG</sequence>
<dbReference type="Pfam" id="PF07883">
    <property type="entry name" value="Cupin_2"/>
    <property type="match status" value="1"/>
</dbReference>
<proteinExistence type="predicted"/>
<gene>
    <name evidence="3" type="ORF">DCC88_06595</name>
</gene>
<feature type="region of interest" description="Disordered" evidence="1">
    <location>
        <begin position="106"/>
        <end position="133"/>
    </location>
</feature>
<evidence type="ECO:0000256" key="1">
    <source>
        <dbReference type="SAM" id="MobiDB-lite"/>
    </source>
</evidence>
<evidence type="ECO:0000313" key="4">
    <source>
        <dbReference type="Proteomes" id="UP000253934"/>
    </source>
</evidence>
<dbReference type="EMBL" id="QOVW01000066">
    <property type="protein sequence ID" value="RDB36147.1"/>
    <property type="molecule type" value="Genomic_DNA"/>
</dbReference>
<organism evidence="3 4">
    <name type="scientific">Spirobacillus cienkowskii</name>
    <dbReference type="NCBI Taxonomy" id="495820"/>
    <lineage>
        <taxon>Bacteria</taxon>
        <taxon>Pseudomonadati</taxon>
        <taxon>Bdellovibrionota</taxon>
        <taxon>Oligoflexia</taxon>
        <taxon>Silvanigrellales</taxon>
        <taxon>Spirobacillus</taxon>
    </lineage>
</organism>
<accession>A0A369KTH9</accession>
<feature type="domain" description="Cupin type-2" evidence="2">
    <location>
        <begin position="50"/>
        <end position="103"/>
    </location>
</feature>
<keyword evidence="4" id="KW-1185">Reference proteome</keyword>
<dbReference type="InterPro" id="IPR013096">
    <property type="entry name" value="Cupin_2"/>
</dbReference>
<dbReference type="InterPro" id="IPR014710">
    <property type="entry name" value="RmlC-like_jellyroll"/>
</dbReference>
<dbReference type="AlphaFoldDB" id="A0A369KTH9"/>
<evidence type="ECO:0000313" key="3">
    <source>
        <dbReference type="EMBL" id="RDB36147.1"/>
    </source>
</evidence>
<feature type="compositionally biased region" description="Basic and acidic residues" evidence="1">
    <location>
        <begin position="109"/>
        <end position="123"/>
    </location>
</feature>
<protein>
    <submittedName>
        <fullName evidence="3">Cupin domain-containing protein</fullName>
    </submittedName>
</protein>
<comment type="caution">
    <text evidence="3">The sequence shown here is derived from an EMBL/GenBank/DDBJ whole genome shotgun (WGS) entry which is preliminary data.</text>
</comment>
<dbReference type="Gene3D" id="2.60.120.10">
    <property type="entry name" value="Jelly Rolls"/>
    <property type="match status" value="1"/>
</dbReference>
<reference evidence="3" key="1">
    <citation type="submission" date="2018-04" db="EMBL/GenBank/DDBJ databases">
        <title>Draft genome sequence of the Candidatus Spirobacillus cienkowskii, a pathogen of freshwater Daphnia species, reconstructed from hemolymph metagenomic reads.</title>
        <authorList>
            <person name="Bresciani L."/>
            <person name="Lemos L.N."/>
            <person name="Wale N."/>
            <person name="Lin J.Y."/>
            <person name="Fernandes G.R."/>
            <person name="Duffy M.A."/>
            <person name="Rodrigues J.M."/>
        </authorList>
    </citation>
    <scope>NUCLEOTIDE SEQUENCE [LARGE SCALE GENOMIC DNA]</scope>
    <source>
        <strain evidence="3">Binning01</strain>
    </source>
</reference>
<name>A0A369KTH9_9BACT</name>
<dbReference type="InterPro" id="IPR011051">
    <property type="entry name" value="RmlC_Cupin_sf"/>
</dbReference>